<evidence type="ECO:0000256" key="1">
    <source>
        <dbReference type="SAM" id="MobiDB-lite"/>
    </source>
</evidence>
<dbReference type="InParanoid" id="A0A0G4EIY9"/>
<organism evidence="3 4">
    <name type="scientific">Vitrella brassicaformis (strain CCMP3155)</name>
    <dbReference type="NCBI Taxonomy" id="1169540"/>
    <lineage>
        <taxon>Eukaryota</taxon>
        <taxon>Sar</taxon>
        <taxon>Alveolata</taxon>
        <taxon>Colpodellida</taxon>
        <taxon>Vitrellaceae</taxon>
        <taxon>Vitrella</taxon>
    </lineage>
</organism>
<dbReference type="VEuPathDB" id="CryptoDB:Vbra_12130"/>
<evidence type="ECO:0008006" key="5">
    <source>
        <dbReference type="Google" id="ProtNLM"/>
    </source>
</evidence>
<keyword evidence="2" id="KW-0472">Membrane</keyword>
<feature type="transmembrane region" description="Helical" evidence="2">
    <location>
        <begin position="66"/>
        <end position="87"/>
    </location>
</feature>
<keyword evidence="2" id="KW-0812">Transmembrane</keyword>
<proteinExistence type="predicted"/>
<keyword evidence="4" id="KW-1185">Reference proteome</keyword>
<dbReference type="OrthoDB" id="341353at2759"/>
<dbReference type="AlphaFoldDB" id="A0A0G4EIY9"/>
<evidence type="ECO:0000313" key="4">
    <source>
        <dbReference type="Proteomes" id="UP000041254"/>
    </source>
</evidence>
<feature type="transmembrane region" description="Helical" evidence="2">
    <location>
        <begin position="186"/>
        <end position="209"/>
    </location>
</feature>
<sequence>MVVSENPHVVHTGLNGGRPATPNAPSSALEPPLSSLQIPAKPSHSPSATSVSSIDSRYESPLPAEGLSPIVGLGWFLMACVVGYVVIWPFSDVPLRSMLMLDSPWFFAWYVGLVQLQAAVFLVSRMAIRALGAKYKDEQKADGWILTTASGVVLTVCGVYVIPVTLAEGDLLGAGFRAVVASNPTALQVVCVLFVAALHTDCVLGTLFYPRTIDVLSGWVHHGVYTVIMLYALASKQVWIFMLFGIDEIPTVMLGIGNIHVPWRFDWSFGIAFWLTRVVWHTCVLGLLLYHRIWMADVRLSVTLVFVTLSLAMHCHWITNWASKKVKNHRNKKKEGKGE</sequence>
<protein>
    <recommendedName>
        <fullName evidence="5">TLC domain-containing protein</fullName>
    </recommendedName>
</protein>
<feature type="transmembrane region" description="Helical" evidence="2">
    <location>
        <begin position="216"/>
        <end position="233"/>
    </location>
</feature>
<dbReference type="Proteomes" id="UP000041254">
    <property type="component" value="Unassembled WGS sequence"/>
</dbReference>
<dbReference type="STRING" id="1169540.A0A0G4EIY9"/>
<evidence type="ECO:0000313" key="3">
    <source>
        <dbReference type="EMBL" id="CEL96981.1"/>
    </source>
</evidence>
<dbReference type="EMBL" id="CDMY01000251">
    <property type="protein sequence ID" value="CEL96981.1"/>
    <property type="molecule type" value="Genomic_DNA"/>
</dbReference>
<reference evidence="3 4" key="1">
    <citation type="submission" date="2014-11" db="EMBL/GenBank/DDBJ databases">
        <authorList>
            <person name="Zhu J."/>
            <person name="Qi W."/>
            <person name="Song R."/>
        </authorList>
    </citation>
    <scope>NUCLEOTIDE SEQUENCE [LARGE SCALE GENOMIC DNA]</scope>
</reference>
<keyword evidence="2" id="KW-1133">Transmembrane helix</keyword>
<feature type="region of interest" description="Disordered" evidence="1">
    <location>
        <begin position="1"/>
        <end position="32"/>
    </location>
</feature>
<feature type="transmembrane region" description="Helical" evidence="2">
    <location>
        <begin position="271"/>
        <end position="290"/>
    </location>
</feature>
<feature type="compositionally biased region" description="Low complexity" evidence="1">
    <location>
        <begin position="23"/>
        <end position="32"/>
    </location>
</feature>
<feature type="transmembrane region" description="Helical" evidence="2">
    <location>
        <begin position="144"/>
        <end position="166"/>
    </location>
</feature>
<feature type="transmembrane region" description="Helical" evidence="2">
    <location>
        <begin position="302"/>
        <end position="323"/>
    </location>
</feature>
<feature type="transmembrane region" description="Helical" evidence="2">
    <location>
        <begin position="239"/>
        <end position="259"/>
    </location>
</feature>
<accession>A0A0G4EIY9</accession>
<evidence type="ECO:0000256" key="2">
    <source>
        <dbReference type="SAM" id="Phobius"/>
    </source>
</evidence>
<gene>
    <name evidence="3" type="ORF">Vbra_12130</name>
</gene>
<feature type="transmembrane region" description="Helical" evidence="2">
    <location>
        <begin position="107"/>
        <end position="123"/>
    </location>
</feature>
<name>A0A0G4EIY9_VITBC</name>